<dbReference type="Proteomes" id="UP001642409">
    <property type="component" value="Unassembled WGS sequence"/>
</dbReference>
<name>A0AA86RFN8_9EUKA</name>
<evidence type="ECO:0000313" key="2">
    <source>
        <dbReference type="EMBL" id="CAL5988114.1"/>
    </source>
</evidence>
<reference evidence="2 3" key="2">
    <citation type="submission" date="2024-07" db="EMBL/GenBank/DDBJ databases">
        <authorList>
            <person name="Akdeniz Z."/>
        </authorList>
    </citation>
    <scope>NUCLEOTIDE SEQUENCE [LARGE SCALE GENOMIC DNA]</scope>
</reference>
<dbReference type="EMBL" id="CAXDID020000022">
    <property type="protein sequence ID" value="CAL5988114.1"/>
    <property type="molecule type" value="Genomic_DNA"/>
</dbReference>
<accession>A0AA86RFN8</accession>
<sequence length="116" mass="13753">MWSPDWTHLQKLTRYNFTKKRLSLSFSPNKGVIDKEIIQGIIDKMDRNAFRDGQQLLNIYSQLRDDLSLKLNCSRNISRLFEKPETIHSAIYFMLNFALSQMYVKMSAMSFQRLLI</sequence>
<dbReference type="AlphaFoldDB" id="A0AA86RFN8"/>
<organism evidence="1">
    <name type="scientific">Hexamita inflata</name>
    <dbReference type="NCBI Taxonomy" id="28002"/>
    <lineage>
        <taxon>Eukaryota</taxon>
        <taxon>Metamonada</taxon>
        <taxon>Diplomonadida</taxon>
        <taxon>Hexamitidae</taxon>
        <taxon>Hexamitinae</taxon>
        <taxon>Hexamita</taxon>
    </lineage>
</organism>
<dbReference type="EMBL" id="CATOUU010001177">
    <property type="protein sequence ID" value="CAI9977131.1"/>
    <property type="molecule type" value="Genomic_DNA"/>
</dbReference>
<reference evidence="1" key="1">
    <citation type="submission" date="2023-06" db="EMBL/GenBank/DDBJ databases">
        <authorList>
            <person name="Kurt Z."/>
        </authorList>
    </citation>
    <scope>NUCLEOTIDE SEQUENCE</scope>
</reference>
<evidence type="ECO:0000313" key="3">
    <source>
        <dbReference type="Proteomes" id="UP001642409"/>
    </source>
</evidence>
<keyword evidence="3" id="KW-1185">Reference proteome</keyword>
<comment type="caution">
    <text evidence="1">The sequence shown here is derived from an EMBL/GenBank/DDBJ whole genome shotgun (WGS) entry which is preliminary data.</text>
</comment>
<gene>
    <name evidence="2" type="ORF">HINF_LOCUS10213</name>
    <name evidence="1" type="ORF">HINF_LOCUS64776</name>
</gene>
<protein>
    <submittedName>
        <fullName evidence="2">Hypothetical_protein</fullName>
    </submittedName>
</protein>
<proteinExistence type="predicted"/>
<evidence type="ECO:0000313" key="1">
    <source>
        <dbReference type="EMBL" id="CAI9977131.1"/>
    </source>
</evidence>